<proteinExistence type="predicted"/>
<accession>A0A0F9C3X0</accession>
<comment type="caution">
    <text evidence="1">The sequence shown here is derived from an EMBL/GenBank/DDBJ whole genome shotgun (WGS) entry which is preliminary data.</text>
</comment>
<evidence type="ECO:0000313" key="1">
    <source>
        <dbReference type="EMBL" id="KKL20927.1"/>
    </source>
</evidence>
<sequence length="87" mass="9467">MQKHANFTTIQGQKSVPTVLELVQTDNGRVAVMAYKANKNSSWVCLGIFKNGEFVLNAIDSDLAEALNLQRGPCGGIQTRTPPNFSD</sequence>
<protein>
    <submittedName>
        <fullName evidence="1">Uncharacterized protein</fullName>
    </submittedName>
</protein>
<reference evidence="1" key="1">
    <citation type="journal article" date="2015" name="Nature">
        <title>Complex archaea that bridge the gap between prokaryotes and eukaryotes.</title>
        <authorList>
            <person name="Spang A."/>
            <person name="Saw J.H."/>
            <person name="Jorgensen S.L."/>
            <person name="Zaremba-Niedzwiedzka K."/>
            <person name="Martijn J."/>
            <person name="Lind A.E."/>
            <person name="van Eijk R."/>
            <person name="Schleper C."/>
            <person name="Guy L."/>
            <person name="Ettema T.J."/>
        </authorList>
    </citation>
    <scope>NUCLEOTIDE SEQUENCE</scope>
</reference>
<dbReference type="EMBL" id="LAZR01037914">
    <property type="protein sequence ID" value="KKL20927.1"/>
    <property type="molecule type" value="Genomic_DNA"/>
</dbReference>
<dbReference type="AlphaFoldDB" id="A0A0F9C3X0"/>
<name>A0A0F9C3X0_9ZZZZ</name>
<organism evidence="1">
    <name type="scientific">marine sediment metagenome</name>
    <dbReference type="NCBI Taxonomy" id="412755"/>
    <lineage>
        <taxon>unclassified sequences</taxon>
        <taxon>metagenomes</taxon>
        <taxon>ecological metagenomes</taxon>
    </lineage>
</organism>
<gene>
    <name evidence="1" type="ORF">LCGC14_2450560</name>
</gene>